<reference evidence="1 2" key="1">
    <citation type="submission" date="2018-06" db="EMBL/GenBank/DDBJ databases">
        <authorList>
            <consortium name="Pathogen Informatics"/>
            <person name="Doyle S."/>
        </authorList>
    </citation>
    <scope>NUCLEOTIDE SEQUENCE [LARGE SCALE GENOMIC DNA]</scope>
    <source>
        <strain evidence="1 2">NCTC10418</strain>
    </source>
</reference>
<dbReference type="SUPFAM" id="SSF53697">
    <property type="entry name" value="SIS domain"/>
    <property type="match status" value="1"/>
</dbReference>
<dbReference type="GO" id="GO:0097367">
    <property type="term" value="F:carbohydrate derivative binding"/>
    <property type="evidence" value="ECO:0007669"/>
    <property type="project" value="InterPro"/>
</dbReference>
<gene>
    <name evidence="1" type="primary">pgi_4</name>
    <name evidence="1" type="ORF">NCTC10418_07080</name>
</gene>
<keyword evidence="1" id="KW-0413">Isomerase</keyword>
<protein>
    <submittedName>
        <fullName evidence="1">Glucosephosphate isomerase</fullName>
        <ecNumber evidence="1">5.3.1.9</ecNumber>
    </submittedName>
</protein>
<sequence>MKNINPTQTAAWQALQKHFDEMKDVTIADLFAKDGDRFSKFSATFGRSDAGGLLQKPHH</sequence>
<accession>A0A376L3D7</accession>
<name>A0A376L3D7_ECOLX</name>
<evidence type="ECO:0000313" key="1">
    <source>
        <dbReference type="EMBL" id="STE89354.1"/>
    </source>
</evidence>
<proteinExistence type="predicted"/>
<dbReference type="EMBL" id="UFZQ01000001">
    <property type="protein sequence ID" value="STE89354.1"/>
    <property type="molecule type" value="Genomic_DNA"/>
</dbReference>
<evidence type="ECO:0000313" key="2">
    <source>
        <dbReference type="Proteomes" id="UP000255460"/>
    </source>
</evidence>
<dbReference type="GO" id="GO:0004347">
    <property type="term" value="F:glucose-6-phosphate isomerase activity"/>
    <property type="evidence" value="ECO:0007669"/>
    <property type="project" value="UniProtKB-EC"/>
</dbReference>
<organism evidence="1 2">
    <name type="scientific">Escherichia coli</name>
    <dbReference type="NCBI Taxonomy" id="562"/>
    <lineage>
        <taxon>Bacteria</taxon>
        <taxon>Pseudomonadati</taxon>
        <taxon>Pseudomonadota</taxon>
        <taxon>Gammaproteobacteria</taxon>
        <taxon>Enterobacterales</taxon>
        <taxon>Enterobacteriaceae</taxon>
        <taxon>Escherichia</taxon>
    </lineage>
</organism>
<dbReference type="Proteomes" id="UP000255460">
    <property type="component" value="Unassembled WGS sequence"/>
</dbReference>
<dbReference type="Gene3D" id="3.40.50.10490">
    <property type="entry name" value="Glucose-6-phosphate isomerase like protein, domain 1"/>
    <property type="match status" value="1"/>
</dbReference>
<dbReference type="EC" id="5.3.1.9" evidence="1"/>
<dbReference type="GO" id="GO:1901135">
    <property type="term" value="P:carbohydrate derivative metabolic process"/>
    <property type="evidence" value="ECO:0007669"/>
    <property type="project" value="InterPro"/>
</dbReference>
<dbReference type="InterPro" id="IPR046348">
    <property type="entry name" value="SIS_dom_sf"/>
</dbReference>
<dbReference type="AlphaFoldDB" id="A0A376L3D7"/>